<dbReference type="GO" id="GO:0042910">
    <property type="term" value="F:xenobiotic transmembrane transporter activity"/>
    <property type="evidence" value="ECO:0007669"/>
    <property type="project" value="TreeGrafter"/>
</dbReference>
<evidence type="ECO:0000256" key="8">
    <source>
        <dbReference type="SAM" id="Phobius"/>
    </source>
</evidence>
<protein>
    <submittedName>
        <fullName evidence="9">CusA/CzcA family heavy metal efflux RND transporter</fullName>
    </submittedName>
</protein>
<dbReference type="GO" id="GO:0008324">
    <property type="term" value="F:monoatomic cation transmembrane transporter activity"/>
    <property type="evidence" value="ECO:0007669"/>
    <property type="project" value="InterPro"/>
</dbReference>
<comment type="caution">
    <text evidence="9">The sequence shown here is derived from an EMBL/GenBank/DDBJ whole genome shotgun (WGS) entry which is preliminary data.</text>
</comment>
<dbReference type="NCBIfam" id="TIGR00914">
    <property type="entry name" value="2A0601"/>
    <property type="match status" value="1"/>
</dbReference>
<keyword evidence="6 8" id="KW-1133">Transmembrane helix</keyword>
<evidence type="ECO:0000256" key="5">
    <source>
        <dbReference type="ARBA" id="ARBA00022692"/>
    </source>
</evidence>
<dbReference type="InterPro" id="IPR027463">
    <property type="entry name" value="AcrB_DN_DC_subdom"/>
</dbReference>
<keyword evidence="7 8" id="KW-0472">Membrane</keyword>
<sequence length="522" mass="55988">MFDRLIDLSVRFRWGVLFAVLAISAVGVFNVLRLPIDAVPDITNKQVQINTVASSLSPTEMETRVTFPIETALAGIPGLESTRSISRNGFSQVTAVFTEQTDVYFARQQVSERLVQAGESLPAGVEPSMGPVSTGLGEVLMWTVAYEHPEGKGAKIVDGQPGWQSDGSFLTAERERLDTPIARASYLRTVQDWIVRPQLRSVQGVAGVDEPDPTRMASFGVSWSELAHALEAANQSVGANFVERGGEAFLVRANALIQNLDQIRTASVATREGVSILVRDLAEVRIGGDLRTGAASENGEEVVVGTVLMLVKENSRTVSSAAAARLTEVAKSLPPGVKVQIVYDRSNLVNATIETVERNLAEGAVLVAAALFLILGNWRAALIATLLIPLSMLMTAIGMNQLAVSGNLMSLGALDFGLIIDGAVIVIENCLRRLSERQHHEGRLLTLDERLGEVVAATREMVKPTIYGQIIILLVFAPLLTFSGVEGKTFSPMAITLMLALVSAFILSLTLVPALVAIVVRG</sequence>
<comment type="similarity">
    <text evidence="2">Belongs to the resistance-nodulation-cell division (RND) (TC 2.A.6) family.</text>
</comment>
<dbReference type="SUPFAM" id="SSF82693">
    <property type="entry name" value="Multidrug efflux transporter AcrB pore domain, PN1, PN2, PC1 and PC2 subdomains"/>
    <property type="match status" value="2"/>
</dbReference>
<evidence type="ECO:0000256" key="3">
    <source>
        <dbReference type="ARBA" id="ARBA00022448"/>
    </source>
</evidence>
<gene>
    <name evidence="9" type="ORF">B7Z12_21370</name>
</gene>
<comment type="subcellular location">
    <subcellularLocation>
        <location evidence="1">Cell membrane</location>
        <topology evidence="1">Multi-pass membrane protein</topology>
    </subcellularLocation>
</comment>
<dbReference type="GO" id="GO:0005886">
    <property type="term" value="C:plasma membrane"/>
    <property type="evidence" value="ECO:0007669"/>
    <property type="project" value="UniProtKB-SubCell"/>
</dbReference>
<dbReference type="AlphaFoldDB" id="A0A258CQ12"/>
<dbReference type="Gene3D" id="3.30.70.1320">
    <property type="entry name" value="Multidrug efflux transporter AcrB pore domain like"/>
    <property type="match status" value="2"/>
</dbReference>
<feature type="non-terminal residue" evidence="9">
    <location>
        <position position="522"/>
    </location>
</feature>
<dbReference type="Pfam" id="PF00873">
    <property type="entry name" value="ACR_tran"/>
    <property type="match status" value="1"/>
</dbReference>
<dbReference type="SUPFAM" id="SSF82866">
    <property type="entry name" value="Multidrug efflux transporter AcrB transmembrane domain"/>
    <property type="match status" value="1"/>
</dbReference>
<keyword evidence="3" id="KW-0813">Transport</keyword>
<dbReference type="Gene3D" id="3.30.70.1430">
    <property type="entry name" value="Multidrug efflux transporter AcrB pore domain"/>
    <property type="match status" value="1"/>
</dbReference>
<dbReference type="InterPro" id="IPR004763">
    <property type="entry name" value="CusA-like"/>
</dbReference>
<feature type="transmembrane region" description="Helical" evidence="8">
    <location>
        <begin position="466"/>
        <end position="485"/>
    </location>
</feature>
<dbReference type="EMBL" id="NCDQ01000629">
    <property type="protein sequence ID" value="OYW97588.1"/>
    <property type="molecule type" value="Genomic_DNA"/>
</dbReference>
<organism evidence="9 10">
    <name type="scientific">Caulobacter vibrioides</name>
    <name type="common">Caulobacter crescentus</name>
    <dbReference type="NCBI Taxonomy" id="155892"/>
    <lineage>
        <taxon>Bacteria</taxon>
        <taxon>Pseudomonadati</taxon>
        <taxon>Pseudomonadota</taxon>
        <taxon>Alphaproteobacteria</taxon>
        <taxon>Caulobacterales</taxon>
        <taxon>Caulobacteraceae</taxon>
        <taxon>Caulobacter</taxon>
    </lineage>
</organism>
<dbReference type="InterPro" id="IPR001036">
    <property type="entry name" value="Acrflvin-R"/>
</dbReference>
<feature type="transmembrane region" description="Helical" evidence="8">
    <location>
        <begin position="408"/>
        <end position="427"/>
    </location>
</feature>
<dbReference type="Proteomes" id="UP000215616">
    <property type="component" value="Unassembled WGS sequence"/>
</dbReference>
<feature type="transmembrane region" description="Helical" evidence="8">
    <location>
        <begin position="497"/>
        <end position="520"/>
    </location>
</feature>
<dbReference type="SUPFAM" id="SSF82714">
    <property type="entry name" value="Multidrug efflux transporter AcrB TolC docking domain, DN and DC subdomains"/>
    <property type="match status" value="1"/>
</dbReference>
<reference evidence="9 10" key="1">
    <citation type="submission" date="2017-03" db="EMBL/GenBank/DDBJ databases">
        <title>Lifting the veil on microbial sulfur biogeochemistry in mining wastewaters.</title>
        <authorList>
            <person name="Kantor R.S."/>
            <person name="Colenbrander Nelson T."/>
            <person name="Marshall S."/>
            <person name="Bennett D."/>
            <person name="Apte S."/>
            <person name="Camacho D."/>
            <person name="Thomas B.C."/>
            <person name="Warren L.A."/>
            <person name="Banfield J.F."/>
        </authorList>
    </citation>
    <scope>NUCLEOTIDE SEQUENCE [LARGE SCALE GENOMIC DNA]</scope>
    <source>
        <strain evidence="9">32-67-7</strain>
    </source>
</reference>
<evidence type="ECO:0000313" key="10">
    <source>
        <dbReference type="Proteomes" id="UP000215616"/>
    </source>
</evidence>
<dbReference type="PANTHER" id="PTHR32063">
    <property type="match status" value="1"/>
</dbReference>
<evidence type="ECO:0000256" key="4">
    <source>
        <dbReference type="ARBA" id="ARBA00022475"/>
    </source>
</evidence>
<evidence type="ECO:0000256" key="1">
    <source>
        <dbReference type="ARBA" id="ARBA00004651"/>
    </source>
</evidence>
<feature type="transmembrane region" description="Helical" evidence="8">
    <location>
        <begin position="12"/>
        <end position="32"/>
    </location>
</feature>
<dbReference type="PANTHER" id="PTHR32063:SF24">
    <property type="entry name" value="CATION EFFLUX SYSTEM (ACRB_ACRD_ACRF FAMILY)"/>
    <property type="match status" value="1"/>
</dbReference>
<dbReference type="Gene3D" id="1.20.1640.10">
    <property type="entry name" value="Multidrug efflux transporter AcrB transmembrane domain"/>
    <property type="match status" value="2"/>
</dbReference>
<feature type="transmembrane region" description="Helical" evidence="8">
    <location>
        <begin position="364"/>
        <end position="388"/>
    </location>
</feature>
<keyword evidence="4" id="KW-1003">Cell membrane</keyword>
<proteinExistence type="inferred from homology"/>
<evidence type="ECO:0000256" key="7">
    <source>
        <dbReference type="ARBA" id="ARBA00023136"/>
    </source>
</evidence>
<dbReference type="PRINTS" id="PR00702">
    <property type="entry name" value="ACRIFLAVINRP"/>
</dbReference>
<accession>A0A258CQ12</accession>
<evidence type="ECO:0000256" key="6">
    <source>
        <dbReference type="ARBA" id="ARBA00022989"/>
    </source>
</evidence>
<dbReference type="Gene3D" id="3.30.2090.10">
    <property type="entry name" value="Multidrug efflux transporter AcrB TolC docking domain, DN and DC subdomains"/>
    <property type="match status" value="1"/>
</dbReference>
<name>A0A258CQ12_CAUVI</name>
<keyword evidence="5 8" id="KW-0812">Transmembrane</keyword>
<evidence type="ECO:0000313" key="9">
    <source>
        <dbReference type="EMBL" id="OYW97588.1"/>
    </source>
</evidence>
<evidence type="ECO:0000256" key="2">
    <source>
        <dbReference type="ARBA" id="ARBA00010942"/>
    </source>
</evidence>